<reference evidence="1" key="1">
    <citation type="submission" date="2020-07" db="EMBL/GenBank/DDBJ databases">
        <title>Multicomponent nature underlies the extraordinary mechanical properties of spider dragline silk.</title>
        <authorList>
            <person name="Kono N."/>
            <person name="Nakamura H."/>
            <person name="Mori M."/>
            <person name="Yoshida Y."/>
            <person name="Ohtoshi R."/>
            <person name="Malay A.D."/>
            <person name="Moran D.A.P."/>
            <person name="Tomita M."/>
            <person name="Numata K."/>
            <person name="Arakawa K."/>
        </authorList>
    </citation>
    <scope>NUCLEOTIDE SEQUENCE</scope>
</reference>
<accession>A0A8X6I323</accession>
<gene>
    <name evidence="1" type="ORF">TNCT_151451</name>
</gene>
<sequence length="114" mass="12366">MENVARAIRIAYGGGGIEEFAGHEGVSHQHDGERAHPLGDTPLWKVGFEDCVVLPNCYGGCGAAGGRQERGKRNDVKVHVWSAVRPGVTFATDSLSRPHSLMLEIESFLMSTIY</sequence>
<evidence type="ECO:0000313" key="2">
    <source>
        <dbReference type="Proteomes" id="UP000887116"/>
    </source>
</evidence>
<dbReference type="Proteomes" id="UP000887116">
    <property type="component" value="Unassembled WGS sequence"/>
</dbReference>
<protein>
    <submittedName>
        <fullName evidence="1">Uncharacterized protein</fullName>
    </submittedName>
</protein>
<keyword evidence="2" id="KW-1185">Reference proteome</keyword>
<comment type="caution">
    <text evidence="1">The sequence shown here is derived from an EMBL/GenBank/DDBJ whole genome shotgun (WGS) entry which is preliminary data.</text>
</comment>
<organism evidence="1 2">
    <name type="scientific">Trichonephila clavata</name>
    <name type="common">Joro spider</name>
    <name type="synonym">Nephila clavata</name>
    <dbReference type="NCBI Taxonomy" id="2740835"/>
    <lineage>
        <taxon>Eukaryota</taxon>
        <taxon>Metazoa</taxon>
        <taxon>Ecdysozoa</taxon>
        <taxon>Arthropoda</taxon>
        <taxon>Chelicerata</taxon>
        <taxon>Arachnida</taxon>
        <taxon>Araneae</taxon>
        <taxon>Araneomorphae</taxon>
        <taxon>Entelegynae</taxon>
        <taxon>Araneoidea</taxon>
        <taxon>Nephilidae</taxon>
        <taxon>Trichonephila</taxon>
    </lineage>
</organism>
<proteinExistence type="predicted"/>
<evidence type="ECO:0000313" key="1">
    <source>
        <dbReference type="EMBL" id="GFR33320.1"/>
    </source>
</evidence>
<name>A0A8X6I323_TRICU</name>
<dbReference type="EMBL" id="BMAO01019856">
    <property type="protein sequence ID" value="GFR33320.1"/>
    <property type="molecule type" value="Genomic_DNA"/>
</dbReference>
<dbReference type="AlphaFoldDB" id="A0A8X6I323"/>